<protein>
    <submittedName>
        <fullName evidence="1">Ribbon-helix-helix protein, CopG family</fullName>
    </submittedName>
</protein>
<dbReference type="EMBL" id="VUOB01000103">
    <property type="protein sequence ID" value="KAA2248874.1"/>
    <property type="molecule type" value="Genomic_DNA"/>
</dbReference>
<dbReference type="Proteomes" id="UP000323454">
    <property type="component" value="Unassembled WGS sequence"/>
</dbReference>
<reference evidence="1 2" key="1">
    <citation type="submission" date="2019-09" db="EMBL/GenBank/DDBJ databases">
        <title>Goodfellowia gen. nov., a new genus of the Pseudonocardineae related to Actinoalloteichus, containing Goodfellowia coeruleoviolacea gen. nov., comb. nov. gen. nov., comb. nov.</title>
        <authorList>
            <person name="Labeda D."/>
        </authorList>
    </citation>
    <scope>NUCLEOTIDE SEQUENCE [LARGE SCALE GENOMIC DNA]</scope>
    <source>
        <strain evidence="1 2">AN110305</strain>
    </source>
</reference>
<dbReference type="AlphaFoldDB" id="A0A5B2WCJ2"/>
<name>A0A5B2WCJ2_9PSEU</name>
<organism evidence="1 2">
    <name type="scientific">Solihabitans fulvus</name>
    <dbReference type="NCBI Taxonomy" id="1892852"/>
    <lineage>
        <taxon>Bacteria</taxon>
        <taxon>Bacillati</taxon>
        <taxon>Actinomycetota</taxon>
        <taxon>Actinomycetes</taxon>
        <taxon>Pseudonocardiales</taxon>
        <taxon>Pseudonocardiaceae</taxon>
        <taxon>Solihabitans</taxon>
    </lineage>
</organism>
<accession>A0A5B2WCJ2</accession>
<dbReference type="OrthoDB" id="3698168at2"/>
<dbReference type="InterPro" id="IPR013321">
    <property type="entry name" value="Arc_rbn_hlx_hlx"/>
</dbReference>
<sequence>MVTKKVTITLPEEVVEKVSELARSAGLPVSTYLTRLAEHHIRVNDGLAAMREWEAEYGAPSAEAEAWLADHIKRIDMEMQEPHAETS</sequence>
<dbReference type="RefSeq" id="WP_149855055.1">
    <property type="nucleotide sequence ID" value="NZ_VUOB01000103.1"/>
</dbReference>
<evidence type="ECO:0000313" key="2">
    <source>
        <dbReference type="Proteomes" id="UP000323454"/>
    </source>
</evidence>
<reference evidence="1 2" key="2">
    <citation type="submission" date="2019-09" db="EMBL/GenBank/DDBJ databases">
        <authorList>
            <person name="Jin C."/>
        </authorList>
    </citation>
    <scope>NUCLEOTIDE SEQUENCE [LARGE SCALE GENOMIC DNA]</scope>
    <source>
        <strain evidence="1 2">AN110305</strain>
    </source>
</reference>
<evidence type="ECO:0000313" key="1">
    <source>
        <dbReference type="EMBL" id="KAA2248874.1"/>
    </source>
</evidence>
<keyword evidence="2" id="KW-1185">Reference proteome</keyword>
<dbReference type="Gene3D" id="1.10.1220.10">
    <property type="entry name" value="Met repressor-like"/>
    <property type="match status" value="1"/>
</dbReference>
<comment type="caution">
    <text evidence="1">The sequence shown here is derived from an EMBL/GenBank/DDBJ whole genome shotgun (WGS) entry which is preliminary data.</text>
</comment>
<proteinExistence type="predicted"/>
<gene>
    <name evidence="1" type="ORF">F0L68_39540</name>
</gene>
<dbReference type="GO" id="GO:0006355">
    <property type="term" value="P:regulation of DNA-templated transcription"/>
    <property type="evidence" value="ECO:0007669"/>
    <property type="project" value="InterPro"/>
</dbReference>